<dbReference type="RefSeq" id="WP_111479983.1">
    <property type="nucleotide sequence ID" value="NZ_QHKM01000008.1"/>
</dbReference>
<protein>
    <submittedName>
        <fullName evidence="7">Pyridoxal phosphate-dependent aminotransferase</fullName>
    </submittedName>
</protein>
<dbReference type="EMBL" id="QHKM01000008">
    <property type="protein sequence ID" value="RAK63865.1"/>
    <property type="molecule type" value="Genomic_DNA"/>
</dbReference>
<accession>A0A328BB51</accession>
<dbReference type="InterPro" id="IPR015421">
    <property type="entry name" value="PyrdxlP-dep_Trfase_major"/>
</dbReference>
<comment type="similarity">
    <text evidence="2">Belongs to the class-I pyridoxal-phosphate-dependent aminotransferase family.</text>
</comment>
<evidence type="ECO:0000256" key="2">
    <source>
        <dbReference type="ARBA" id="ARBA00007441"/>
    </source>
</evidence>
<evidence type="ECO:0000259" key="6">
    <source>
        <dbReference type="Pfam" id="PF00155"/>
    </source>
</evidence>
<dbReference type="SUPFAM" id="SSF53383">
    <property type="entry name" value="PLP-dependent transferases"/>
    <property type="match status" value="1"/>
</dbReference>
<dbReference type="AlphaFoldDB" id="A0A328BB51"/>
<evidence type="ECO:0000256" key="1">
    <source>
        <dbReference type="ARBA" id="ARBA00001933"/>
    </source>
</evidence>
<comment type="cofactor">
    <cofactor evidence="1">
        <name>pyridoxal 5'-phosphate</name>
        <dbReference type="ChEBI" id="CHEBI:597326"/>
    </cofactor>
</comment>
<organism evidence="7 8">
    <name type="scientific">Hymenobacter edaphi</name>
    <dbReference type="NCBI Taxonomy" id="2211146"/>
    <lineage>
        <taxon>Bacteria</taxon>
        <taxon>Pseudomonadati</taxon>
        <taxon>Bacteroidota</taxon>
        <taxon>Cytophagia</taxon>
        <taxon>Cytophagales</taxon>
        <taxon>Hymenobacteraceae</taxon>
        <taxon>Hymenobacter</taxon>
    </lineage>
</organism>
<dbReference type="InterPro" id="IPR050596">
    <property type="entry name" value="AspAT/PAT-like"/>
</dbReference>
<feature type="domain" description="Aminotransferase class I/classII large" evidence="6">
    <location>
        <begin position="32"/>
        <end position="341"/>
    </location>
</feature>
<evidence type="ECO:0000256" key="4">
    <source>
        <dbReference type="ARBA" id="ARBA00022679"/>
    </source>
</evidence>
<dbReference type="GO" id="GO:0030170">
    <property type="term" value="F:pyridoxal phosphate binding"/>
    <property type="evidence" value="ECO:0007669"/>
    <property type="project" value="InterPro"/>
</dbReference>
<dbReference type="InterPro" id="IPR015422">
    <property type="entry name" value="PyrdxlP-dep_Trfase_small"/>
</dbReference>
<keyword evidence="3 7" id="KW-0032">Aminotransferase</keyword>
<sequence length="411" mass="45258">MLSVSDRGQALPFSPYRKLTPFADAAKARGVHVLHLNIGQPDIETPPTMLAAVQQASIRVLEYSPTAGYPSYRHKLASYYQRIGMPVVADDILVTTGGSEALLFAFMCCFNPGDEVIIPEPFYGPYLGFAEATGVRVVPVPSYLDEGFRLPPIEELAARVTERTKAILICNPNNPTGYVYRRDELTQLLALCQQQQLYLLSDEAYREFCYDAEFTSPLQLPGAAEHVVVLDTISKRYSACGARIGAFVTKNKDLYQAAFKFAQLRVSPPGLAQMFAEAAAELPLSYFDHTKAEYRARRDLMLQRLRAMPGVECPTPSGTFYIMARLPVDNAERFAQWLLEDFSHQGRTTMISPAAGFYATPGAGHNEVRLAYVINQQAINAAMDCLAAGLRAYPGRVPQPTEAAAVTSPLP</sequence>
<evidence type="ECO:0000256" key="3">
    <source>
        <dbReference type="ARBA" id="ARBA00022576"/>
    </source>
</evidence>
<reference evidence="8" key="1">
    <citation type="submission" date="2018-05" db="EMBL/GenBank/DDBJ databases">
        <authorList>
            <person name="Nie L."/>
        </authorList>
    </citation>
    <scope>NUCLEOTIDE SEQUENCE [LARGE SCALE GENOMIC DNA]</scope>
    <source>
        <strain evidence="8">NL</strain>
    </source>
</reference>
<evidence type="ECO:0000313" key="7">
    <source>
        <dbReference type="EMBL" id="RAK63865.1"/>
    </source>
</evidence>
<dbReference type="PANTHER" id="PTHR46383">
    <property type="entry name" value="ASPARTATE AMINOTRANSFERASE"/>
    <property type="match status" value="1"/>
</dbReference>
<evidence type="ECO:0000313" key="8">
    <source>
        <dbReference type="Proteomes" id="UP000248553"/>
    </source>
</evidence>
<dbReference type="Gene3D" id="3.90.1150.10">
    <property type="entry name" value="Aspartate Aminotransferase, domain 1"/>
    <property type="match status" value="1"/>
</dbReference>
<dbReference type="Proteomes" id="UP000248553">
    <property type="component" value="Unassembled WGS sequence"/>
</dbReference>
<name>A0A328BB51_9BACT</name>
<keyword evidence="5" id="KW-0663">Pyridoxal phosphate</keyword>
<dbReference type="OrthoDB" id="1489696at2"/>
<keyword evidence="4 7" id="KW-0808">Transferase</keyword>
<gene>
    <name evidence="7" type="ORF">DLM85_20160</name>
</gene>
<dbReference type="GO" id="GO:0008483">
    <property type="term" value="F:transaminase activity"/>
    <property type="evidence" value="ECO:0007669"/>
    <property type="project" value="UniProtKB-KW"/>
</dbReference>
<keyword evidence="8" id="KW-1185">Reference proteome</keyword>
<dbReference type="NCBIfam" id="NF005744">
    <property type="entry name" value="PRK07568.1"/>
    <property type="match status" value="1"/>
</dbReference>
<comment type="caution">
    <text evidence="7">The sequence shown here is derived from an EMBL/GenBank/DDBJ whole genome shotgun (WGS) entry which is preliminary data.</text>
</comment>
<dbReference type="InterPro" id="IPR015424">
    <property type="entry name" value="PyrdxlP-dep_Trfase"/>
</dbReference>
<dbReference type="Pfam" id="PF00155">
    <property type="entry name" value="Aminotran_1_2"/>
    <property type="match status" value="1"/>
</dbReference>
<dbReference type="CDD" id="cd00609">
    <property type="entry name" value="AAT_like"/>
    <property type="match status" value="1"/>
</dbReference>
<dbReference type="InterPro" id="IPR004839">
    <property type="entry name" value="Aminotransferase_I/II_large"/>
</dbReference>
<evidence type="ECO:0000256" key="5">
    <source>
        <dbReference type="ARBA" id="ARBA00022898"/>
    </source>
</evidence>
<proteinExistence type="inferred from homology"/>
<dbReference type="GO" id="GO:0006520">
    <property type="term" value="P:amino acid metabolic process"/>
    <property type="evidence" value="ECO:0007669"/>
    <property type="project" value="InterPro"/>
</dbReference>
<dbReference type="Gene3D" id="3.40.640.10">
    <property type="entry name" value="Type I PLP-dependent aspartate aminotransferase-like (Major domain)"/>
    <property type="match status" value="1"/>
</dbReference>